<protein>
    <submittedName>
        <fullName evidence="1">Uncharacterized protein</fullName>
    </submittedName>
</protein>
<name>A0A0K2VKY3_LEPSM</name>
<dbReference type="AlphaFoldDB" id="A0A0K2VKY3"/>
<feature type="non-terminal residue" evidence="1">
    <location>
        <position position="1"/>
    </location>
</feature>
<proteinExistence type="predicted"/>
<organism evidence="1">
    <name type="scientific">Lepeophtheirus salmonis</name>
    <name type="common">Salmon louse</name>
    <name type="synonym">Caligus salmonis</name>
    <dbReference type="NCBI Taxonomy" id="72036"/>
    <lineage>
        <taxon>Eukaryota</taxon>
        <taxon>Metazoa</taxon>
        <taxon>Ecdysozoa</taxon>
        <taxon>Arthropoda</taxon>
        <taxon>Crustacea</taxon>
        <taxon>Multicrustacea</taxon>
        <taxon>Hexanauplia</taxon>
        <taxon>Copepoda</taxon>
        <taxon>Siphonostomatoida</taxon>
        <taxon>Caligidae</taxon>
        <taxon>Lepeophtheirus</taxon>
    </lineage>
</organism>
<reference evidence="1" key="1">
    <citation type="submission" date="2014-05" db="EMBL/GenBank/DDBJ databases">
        <authorList>
            <person name="Chronopoulou M."/>
        </authorList>
    </citation>
    <scope>NUCLEOTIDE SEQUENCE</scope>
    <source>
        <tissue evidence="1">Whole organism</tissue>
    </source>
</reference>
<sequence>CLPKETYVRETLCTPFEVKTPLRSFRQLFFVVRKFRWRKSKKDTSKLIIHLKRAD</sequence>
<dbReference type="EMBL" id="HACA01033300">
    <property type="protein sequence ID" value="CDW50661.1"/>
    <property type="molecule type" value="Transcribed_RNA"/>
</dbReference>
<evidence type="ECO:0000313" key="1">
    <source>
        <dbReference type="EMBL" id="CDW50661.1"/>
    </source>
</evidence>
<accession>A0A0K2VKY3</accession>